<evidence type="ECO:0000313" key="3">
    <source>
        <dbReference type="Proteomes" id="UP001165069"/>
    </source>
</evidence>
<name>A0ABQ5QFS0_9BACT</name>
<reference evidence="2 3" key="1">
    <citation type="journal article" date="2023" name="Antonie Van Leeuwenhoek">
        <title>Mesoterricola silvestris gen. nov., sp. nov., Mesoterricola sediminis sp. nov., Geothrix oryzae sp. nov., Geothrix edaphica sp. nov., Geothrix rubra sp. nov., and Geothrix limicola sp. nov., six novel members of Acidobacteriota isolated from soils.</title>
        <authorList>
            <person name="Itoh H."/>
            <person name="Sugisawa Y."/>
            <person name="Mise K."/>
            <person name="Xu Z."/>
            <person name="Kuniyasu M."/>
            <person name="Ushijima N."/>
            <person name="Kawano K."/>
            <person name="Kobayashi E."/>
            <person name="Shiratori Y."/>
            <person name="Masuda Y."/>
            <person name="Senoo K."/>
        </authorList>
    </citation>
    <scope>NUCLEOTIDE SEQUENCE [LARGE SCALE GENOMIC DNA]</scope>
    <source>
        <strain evidence="2 3">Red804</strain>
    </source>
</reference>
<gene>
    <name evidence="2" type="ORF">GETHLI_19150</name>
</gene>
<dbReference type="EMBL" id="BSDE01000003">
    <property type="protein sequence ID" value="GLH73413.1"/>
    <property type="molecule type" value="Genomic_DNA"/>
</dbReference>
<accession>A0ABQ5QFS0</accession>
<evidence type="ECO:0000256" key="1">
    <source>
        <dbReference type="SAM" id="MobiDB-lite"/>
    </source>
</evidence>
<organism evidence="2 3">
    <name type="scientific">Geothrix limicola</name>
    <dbReference type="NCBI Taxonomy" id="2927978"/>
    <lineage>
        <taxon>Bacteria</taxon>
        <taxon>Pseudomonadati</taxon>
        <taxon>Acidobacteriota</taxon>
        <taxon>Holophagae</taxon>
        <taxon>Holophagales</taxon>
        <taxon>Holophagaceae</taxon>
        <taxon>Geothrix</taxon>
    </lineage>
</organism>
<protein>
    <recommendedName>
        <fullName evidence="4">Lipoprotein</fullName>
    </recommendedName>
</protein>
<dbReference type="PROSITE" id="PS51257">
    <property type="entry name" value="PROKAR_LIPOPROTEIN"/>
    <property type="match status" value="1"/>
</dbReference>
<dbReference type="Proteomes" id="UP001165069">
    <property type="component" value="Unassembled WGS sequence"/>
</dbReference>
<evidence type="ECO:0008006" key="4">
    <source>
        <dbReference type="Google" id="ProtNLM"/>
    </source>
</evidence>
<sequence length="90" mass="10597">MNRNLVVPLFSLVLLSGCMVAPRMGGGLEIVPILPVVVEVDADSYYAHGGYHYFYNDDRWYYSETRDGRRMELPRSHWPRETRRPGWDRH</sequence>
<dbReference type="RefSeq" id="WP_285574435.1">
    <property type="nucleotide sequence ID" value="NZ_BSDE01000003.1"/>
</dbReference>
<comment type="caution">
    <text evidence="2">The sequence shown here is derived from an EMBL/GenBank/DDBJ whole genome shotgun (WGS) entry which is preliminary data.</text>
</comment>
<evidence type="ECO:0000313" key="2">
    <source>
        <dbReference type="EMBL" id="GLH73413.1"/>
    </source>
</evidence>
<proteinExistence type="predicted"/>
<feature type="region of interest" description="Disordered" evidence="1">
    <location>
        <begin position="67"/>
        <end position="90"/>
    </location>
</feature>
<keyword evidence="3" id="KW-1185">Reference proteome</keyword>